<evidence type="ECO:0000256" key="5">
    <source>
        <dbReference type="SAM" id="SignalP"/>
    </source>
</evidence>
<name>A0A2G2WKY1_CAPBA</name>
<proteinExistence type="inferred from homology"/>
<keyword evidence="8" id="KW-1185">Reference proteome</keyword>
<protein>
    <recommendedName>
        <fullName evidence="6">AIG1-type G domain-containing protein</fullName>
    </recommendedName>
</protein>
<feature type="compositionally biased region" description="Basic and acidic residues" evidence="4">
    <location>
        <begin position="461"/>
        <end position="470"/>
    </location>
</feature>
<sequence>MEKVQQAILFLEDRYLGRCLILLVLQLLVTCEVQRTQLPNGQILDVIDTPGLFDFSGDSETVGNEIVKCIDLAKDGILGVLLVLSVRSRFTREQQAAIESFQHFFGNKISDYMVVVFTGGDDLEDNDVALDDYLTDCPEPLQEILAMCQNRHVLFDNRSKDPIKKADQLKELLEQVSLVVEMNGGKPYTNDIFKKLKDEAVNFNDQKATVDSSAGHSEQEKKELQDVMHRSHEEQIRRIQEMVESKLHETMQRLEKQLEEERAARLAAAQDAKEAQQKSKDQTRELKDLLESSRKETEEAREKSENETRELKHQLDDARRETKELREKGCNILYVGKSLDSPLPIPCLLRWHTSNCDNIMKGDLFKYRGNNTKAQLKDVTILTSSSEIADEGEDLGGHHYVPSLARAYDHAGSSGLKTAPDTSNNDDLHERVALLEKSILDHRVNLEELAVAVTDIAATDEKVKEEKKEEETEEENAADEQDAKEEEEKKNEEMTAEEEKEEEYEEKTKEDGEKKLVKEEDKNKKIVDKEVVVKHEVEK</sequence>
<reference evidence="8" key="2">
    <citation type="journal article" date="2017" name="J. Anim. Genet.">
        <title>Multiple reference genome sequences of hot pepper reveal the massive evolution of plant disease resistance genes by retroduplication.</title>
        <authorList>
            <person name="Kim S."/>
            <person name="Park J."/>
            <person name="Yeom S.-I."/>
            <person name="Kim Y.-M."/>
            <person name="Seo E."/>
            <person name="Kim K.-T."/>
            <person name="Kim M.-S."/>
            <person name="Lee J.M."/>
            <person name="Cheong K."/>
            <person name="Shin H.-S."/>
            <person name="Kim S.-B."/>
            <person name="Han K."/>
            <person name="Lee J."/>
            <person name="Park M."/>
            <person name="Lee H.-A."/>
            <person name="Lee H.-Y."/>
            <person name="Lee Y."/>
            <person name="Oh S."/>
            <person name="Lee J.H."/>
            <person name="Choi E."/>
            <person name="Choi E."/>
            <person name="Lee S.E."/>
            <person name="Jeon J."/>
            <person name="Kim H."/>
            <person name="Choi G."/>
            <person name="Song H."/>
            <person name="Lee J."/>
            <person name="Lee S.-C."/>
            <person name="Kwon J.-K."/>
            <person name="Lee H.-Y."/>
            <person name="Koo N."/>
            <person name="Hong Y."/>
            <person name="Kim R.W."/>
            <person name="Kang W.-H."/>
            <person name="Huh J.H."/>
            <person name="Kang B.-C."/>
            <person name="Yang T.-J."/>
            <person name="Lee Y.-H."/>
            <person name="Bennetzen J.L."/>
            <person name="Choi D."/>
        </authorList>
    </citation>
    <scope>NUCLEOTIDE SEQUENCE [LARGE SCALE GENOMIC DNA]</scope>
    <source>
        <strain evidence="8">cv. PBC81</strain>
    </source>
</reference>
<dbReference type="Proteomes" id="UP000224567">
    <property type="component" value="Unassembled WGS sequence"/>
</dbReference>
<dbReference type="Pfam" id="PF04548">
    <property type="entry name" value="AIG1"/>
    <property type="match status" value="1"/>
</dbReference>
<evidence type="ECO:0000313" key="7">
    <source>
        <dbReference type="EMBL" id="PHT45829.1"/>
    </source>
</evidence>
<evidence type="ECO:0000256" key="4">
    <source>
        <dbReference type="SAM" id="MobiDB-lite"/>
    </source>
</evidence>
<dbReference type="Gene3D" id="3.40.50.300">
    <property type="entry name" value="P-loop containing nucleotide triphosphate hydrolases"/>
    <property type="match status" value="1"/>
</dbReference>
<evidence type="ECO:0000259" key="6">
    <source>
        <dbReference type="PROSITE" id="PS51720"/>
    </source>
</evidence>
<dbReference type="AlphaFoldDB" id="A0A2G2WKY1"/>
<feature type="signal peptide" evidence="5">
    <location>
        <begin position="1"/>
        <end position="31"/>
    </location>
</feature>
<accession>A0A2G2WKY1</accession>
<evidence type="ECO:0000256" key="2">
    <source>
        <dbReference type="ARBA" id="ARBA00022741"/>
    </source>
</evidence>
<dbReference type="STRING" id="33114.A0A2G2WKY1"/>
<reference evidence="7 8" key="1">
    <citation type="journal article" date="2017" name="Genome Biol.">
        <title>New reference genome sequences of hot pepper reveal the massive evolution of plant disease-resistance genes by retroduplication.</title>
        <authorList>
            <person name="Kim S."/>
            <person name="Park J."/>
            <person name="Yeom S.I."/>
            <person name="Kim Y.M."/>
            <person name="Seo E."/>
            <person name="Kim K.T."/>
            <person name="Kim M.S."/>
            <person name="Lee J.M."/>
            <person name="Cheong K."/>
            <person name="Shin H.S."/>
            <person name="Kim S.B."/>
            <person name="Han K."/>
            <person name="Lee J."/>
            <person name="Park M."/>
            <person name="Lee H.A."/>
            <person name="Lee H.Y."/>
            <person name="Lee Y."/>
            <person name="Oh S."/>
            <person name="Lee J.H."/>
            <person name="Choi E."/>
            <person name="Choi E."/>
            <person name="Lee S.E."/>
            <person name="Jeon J."/>
            <person name="Kim H."/>
            <person name="Choi G."/>
            <person name="Song H."/>
            <person name="Lee J."/>
            <person name="Lee S.C."/>
            <person name="Kwon J.K."/>
            <person name="Lee H.Y."/>
            <person name="Koo N."/>
            <person name="Hong Y."/>
            <person name="Kim R.W."/>
            <person name="Kang W.H."/>
            <person name="Huh J.H."/>
            <person name="Kang B.C."/>
            <person name="Yang T.J."/>
            <person name="Lee Y.H."/>
            <person name="Bennetzen J.L."/>
            <person name="Choi D."/>
        </authorList>
    </citation>
    <scope>NUCLEOTIDE SEQUENCE [LARGE SCALE GENOMIC DNA]</scope>
    <source>
        <strain evidence="8">cv. PBC81</strain>
    </source>
</reference>
<keyword evidence="3" id="KW-0342">GTP-binding</keyword>
<organism evidence="7 8">
    <name type="scientific">Capsicum baccatum</name>
    <name type="common">Peruvian pepper</name>
    <dbReference type="NCBI Taxonomy" id="33114"/>
    <lineage>
        <taxon>Eukaryota</taxon>
        <taxon>Viridiplantae</taxon>
        <taxon>Streptophyta</taxon>
        <taxon>Embryophyta</taxon>
        <taxon>Tracheophyta</taxon>
        <taxon>Spermatophyta</taxon>
        <taxon>Magnoliopsida</taxon>
        <taxon>eudicotyledons</taxon>
        <taxon>Gunneridae</taxon>
        <taxon>Pentapetalae</taxon>
        <taxon>asterids</taxon>
        <taxon>lamiids</taxon>
        <taxon>Solanales</taxon>
        <taxon>Solanaceae</taxon>
        <taxon>Solanoideae</taxon>
        <taxon>Capsiceae</taxon>
        <taxon>Capsicum</taxon>
    </lineage>
</organism>
<dbReference type="GO" id="GO:0005525">
    <property type="term" value="F:GTP binding"/>
    <property type="evidence" value="ECO:0007669"/>
    <property type="project" value="UniProtKB-KW"/>
</dbReference>
<dbReference type="InterPro" id="IPR045058">
    <property type="entry name" value="GIMA/IAN/Toc"/>
</dbReference>
<dbReference type="InterPro" id="IPR006703">
    <property type="entry name" value="G_AIG1"/>
</dbReference>
<feature type="compositionally biased region" description="Basic and acidic residues" evidence="4">
    <location>
        <begin position="506"/>
        <end position="520"/>
    </location>
</feature>
<comment type="similarity">
    <text evidence="1">Belongs to the TRAFAC class TrmE-Era-EngA-EngB-Septin-like GTPase superfamily. AIG1/Toc34/Toc159-like paraseptin GTPase family. IAN subfamily.</text>
</comment>
<feature type="compositionally biased region" description="Basic and acidic residues" evidence="4">
    <location>
        <begin position="217"/>
        <end position="233"/>
    </location>
</feature>
<dbReference type="OrthoDB" id="8954335at2759"/>
<keyword evidence="2" id="KW-0547">Nucleotide-binding</keyword>
<dbReference type="EMBL" id="MLFT02000006">
    <property type="protein sequence ID" value="PHT45829.1"/>
    <property type="molecule type" value="Genomic_DNA"/>
</dbReference>
<dbReference type="PROSITE" id="PS51720">
    <property type="entry name" value="G_AIG1"/>
    <property type="match status" value="1"/>
</dbReference>
<feature type="region of interest" description="Disordered" evidence="4">
    <location>
        <begin position="461"/>
        <end position="520"/>
    </location>
</feature>
<evidence type="ECO:0000313" key="8">
    <source>
        <dbReference type="Proteomes" id="UP000224567"/>
    </source>
</evidence>
<evidence type="ECO:0000256" key="3">
    <source>
        <dbReference type="ARBA" id="ARBA00023134"/>
    </source>
</evidence>
<feature type="region of interest" description="Disordered" evidence="4">
    <location>
        <begin position="265"/>
        <end position="320"/>
    </location>
</feature>
<feature type="compositionally biased region" description="Acidic residues" evidence="4">
    <location>
        <begin position="471"/>
        <end position="485"/>
    </location>
</feature>
<dbReference type="InterPro" id="IPR027417">
    <property type="entry name" value="P-loop_NTPase"/>
</dbReference>
<dbReference type="FunFam" id="3.40.50.300:FF:000840">
    <property type="entry name" value="Immune-associated nucleotide-binding protein 9"/>
    <property type="match status" value="1"/>
</dbReference>
<gene>
    <name evidence="7" type="ORF">CQW23_14987</name>
</gene>
<dbReference type="PANTHER" id="PTHR10903:SF189">
    <property type="entry name" value="NTGP4"/>
    <property type="match status" value="1"/>
</dbReference>
<evidence type="ECO:0000256" key="1">
    <source>
        <dbReference type="ARBA" id="ARBA00008535"/>
    </source>
</evidence>
<dbReference type="SUPFAM" id="SSF52540">
    <property type="entry name" value="P-loop containing nucleoside triphosphate hydrolases"/>
    <property type="match status" value="1"/>
</dbReference>
<comment type="caution">
    <text evidence="7">The sequence shown here is derived from an EMBL/GenBank/DDBJ whole genome shotgun (WGS) entry which is preliminary data.</text>
</comment>
<feature type="compositionally biased region" description="Basic and acidic residues" evidence="4">
    <location>
        <begin position="271"/>
        <end position="320"/>
    </location>
</feature>
<dbReference type="PANTHER" id="PTHR10903">
    <property type="entry name" value="GTPASE, IMAP FAMILY MEMBER-RELATED"/>
    <property type="match status" value="1"/>
</dbReference>
<feature type="domain" description="AIG1-type G" evidence="6">
    <location>
        <begin position="1"/>
        <end position="197"/>
    </location>
</feature>
<feature type="chain" id="PRO_5013605825" description="AIG1-type G domain-containing protein" evidence="5">
    <location>
        <begin position="32"/>
        <end position="539"/>
    </location>
</feature>
<feature type="compositionally biased region" description="Acidic residues" evidence="4">
    <location>
        <begin position="494"/>
        <end position="505"/>
    </location>
</feature>
<keyword evidence="5" id="KW-0732">Signal</keyword>
<feature type="region of interest" description="Disordered" evidence="4">
    <location>
        <begin position="208"/>
        <end position="233"/>
    </location>
</feature>